<evidence type="ECO:0000313" key="2">
    <source>
        <dbReference type="Proteomes" id="UP001597287"/>
    </source>
</evidence>
<dbReference type="Proteomes" id="UP001597287">
    <property type="component" value="Unassembled WGS sequence"/>
</dbReference>
<reference evidence="2" key="1">
    <citation type="journal article" date="2019" name="Int. J. Syst. Evol. Microbiol.">
        <title>The Global Catalogue of Microorganisms (GCM) 10K type strain sequencing project: providing services to taxonomists for standard genome sequencing and annotation.</title>
        <authorList>
            <consortium name="The Broad Institute Genomics Platform"/>
            <consortium name="The Broad Institute Genome Sequencing Center for Infectious Disease"/>
            <person name="Wu L."/>
            <person name="Ma J."/>
        </authorList>
    </citation>
    <scope>NUCLEOTIDE SEQUENCE [LARGE SCALE GENOMIC DNA]</scope>
    <source>
        <strain evidence="2">CCUG 62793</strain>
    </source>
</reference>
<gene>
    <name evidence="1" type="ORF">ACFSPV_24840</name>
</gene>
<dbReference type="EMBL" id="JBHUIG010000031">
    <property type="protein sequence ID" value="MFD2321913.1"/>
    <property type="molecule type" value="Genomic_DNA"/>
</dbReference>
<comment type="caution">
    <text evidence="1">The sequence shown here is derived from an EMBL/GenBank/DDBJ whole genome shotgun (WGS) entry which is preliminary data.</text>
</comment>
<proteinExistence type="predicted"/>
<accession>A0ABW5EX62</accession>
<dbReference type="RefSeq" id="WP_380109047.1">
    <property type="nucleotide sequence ID" value="NZ_JBHSIH010000001.1"/>
</dbReference>
<sequence length="104" mass="11882">MQSFAVNFLYLSPAVLTDPAWAHLGRFLHPGSRDKENQALILGRHLDLSWHPYLSFQAMDWESKGTRKVLIRHDIVASILEVTSHTNQLGFVDLSAVREQLKDQ</sequence>
<name>A0ABW5EX62_9BURK</name>
<protein>
    <submittedName>
        <fullName evidence="1">Uncharacterized protein</fullName>
    </submittedName>
</protein>
<organism evidence="1 2">
    <name type="scientific">Delftia deserti</name>
    <dbReference type="NCBI Taxonomy" id="1651218"/>
    <lineage>
        <taxon>Bacteria</taxon>
        <taxon>Pseudomonadati</taxon>
        <taxon>Pseudomonadota</taxon>
        <taxon>Betaproteobacteria</taxon>
        <taxon>Burkholderiales</taxon>
        <taxon>Comamonadaceae</taxon>
        <taxon>Delftia</taxon>
    </lineage>
</organism>
<evidence type="ECO:0000313" key="1">
    <source>
        <dbReference type="EMBL" id="MFD2321913.1"/>
    </source>
</evidence>
<keyword evidence="2" id="KW-1185">Reference proteome</keyword>